<dbReference type="Proteomes" id="UP001054945">
    <property type="component" value="Unassembled WGS sequence"/>
</dbReference>
<accession>A0AAV4XIP6</accession>
<evidence type="ECO:0000313" key="1">
    <source>
        <dbReference type="EMBL" id="GIY94930.1"/>
    </source>
</evidence>
<proteinExistence type="predicted"/>
<gene>
    <name evidence="1" type="ORF">CEXT_555801</name>
</gene>
<comment type="caution">
    <text evidence="1">The sequence shown here is derived from an EMBL/GenBank/DDBJ whole genome shotgun (WGS) entry which is preliminary data.</text>
</comment>
<organism evidence="1 2">
    <name type="scientific">Caerostris extrusa</name>
    <name type="common">Bark spider</name>
    <name type="synonym">Caerostris bankana</name>
    <dbReference type="NCBI Taxonomy" id="172846"/>
    <lineage>
        <taxon>Eukaryota</taxon>
        <taxon>Metazoa</taxon>
        <taxon>Ecdysozoa</taxon>
        <taxon>Arthropoda</taxon>
        <taxon>Chelicerata</taxon>
        <taxon>Arachnida</taxon>
        <taxon>Araneae</taxon>
        <taxon>Araneomorphae</taxon>
        <taxon>Entelegynae</taxon>
        <taxon>Araneoidea</taxon>
        <taxon>Araneidae</taxon>
        <taxon>Caerostris</taxon>
    </lineage>
</organism>
<name>A0AAV4XIP6_CAEEX</name>
<dbReference type="EMBL" id="BPLR01000454">
    <property type="protein sequence ID" value="GIY94930.1"/>
    <property type="molecule type" value="Genomic_DNA"/>
</dbReference>
<evidence type="ECO:0000313" key="2">
    <source>
        <dbReference type="Proteomes" id="UP001054945"/>
    </source>
</evidence>
<keyword evidence="2" id="KW-1185">Reference proteome</keyword>
<dbReference type="AlphaFoldDB" id="A0AAV4XIP6"/>
<reference evidence="1 2" key="1">
    <citation type="submission" date="2021-06" db="EMBL/GenBank/DDBJ databases">
        <title>Caerostris extrusa draft genome.</title>
        <authorList>
            <person name="Kono N."/>
            <person name="Arakawa K."/>
        </authorList>
    </citation>
    <scope>NUCLEOTIDE SEQUENCE [LARGE SCALE GENOMIC DNA]</scope>
</reference>
<sequence>MKKDSTSQSHFSTHLLAPFEIISEENTFHLIYLLFSNRRRNQKLQCLRSISSDEAEIEPFITFMIFVEIQGRNAFEALLQVRSTVWKRAPFAGASAAGCLQTKKWAPGTATAFAPSATHRWSLGSASESPPTPEENY</sequence>
<protein>
    <submittedName>
        <fullName evidence="1">Uncharacterized protein</fullName>
    </submittedName>
</protein>